<sequence length="131" mass="13057">MQVYGKLLGPIGILCLAASLAACGQTGSNYQPIVDGPLGYTFNSDLSQCRQLAETHALMNDDAQMAALGGAAIGGFIGALEADGDDVAGSAAIGALVGGAMGAGEGAMEAQSKRKQIVMNCMAGRGHRVVG</sequence>
<protein>
    <recommendedName>
        <fullName evidence="4">Glycine zipper family protein</fullName>
    </recommendedName>
</protein>
<dbReference type="Proteomes" id="UP000605148">
    <property type="component" value="Unassembled WGS sequence"/>
</dbReference>
<proteinExistence type="predicted"/>
<feature type="chain" id="PRO_5037989156" description="Glycine zipper family protein" evidence="1">
    <location>
        <begin position="22"/>
        <end position="131"/>
    </location>
</feature>
<comment type="caution">
    <text evidence="2">The sequence shown here is derived from an EMBL/GenBank/DDBJ whole genome shotgun (WGS) entry which is preliminary data.</text>
</comment>
<organism evidence="2 3">
    <name type="scientific">Roseibium aquae</name>
    <dbReference type="NCBI Taxonomy" id="1323746"/>
    <lineage>
        <taxon>Bacteria</taxon>
        <taxon>Pseudomonadati</taxon>
        <taxon>Pseudomonadota</taxon>
        <taxon>Alphaproteobacteria</taxon>
        <taxon>Hyphomicrobiales</taxon>
        <taxon>Stappiaceae</taxon>
        <taxon>Roseibium</taxon>
    </lineage>
</organism>
<evidence type="ECO:0008006" key="4">
    <source>
        <dbReference type="Google" id="ProtNLM"/>
    </source>
</evidence>
<gene>
    <name evidence="2" type="ORF">GCM10011316_07350</name>
</gene>
<keyword evidence="1" id="KW-0732">Signal</keyword>
<dbReference type="EMBL" id="BMFA01000002">
    <property type="protein sequence ID" value="GGB37818.1"/>
    <property type="molecule type" value="Genomic_DNA"/>
</dbReference>
<evidence type="ECO:0000256" key="1">
    <source>
        <dbReference type="SAM" id="SignalP"/>
    </source>
</evidence>
<reference evidence="2" key="2">
    <citation type="submission" date="2020-09" db="EMBL/GenBank/DDBJ databases">
        <authorList>
            <person name="Sun Q."/>
            <person name="Zhou Y."/>
        </authorList>
    </citation>
    <scope>NUCLEOTIDE SEQUENCE</scope>
    <source>
        <strain evidence="2">CGMCC 1.12426</strain>
    </source>
</reference>
<evidence type="ECO:0000313" key="2">
    <source>
        <dbReference type="EMBL" id="GGB37818.1"/>
    </source>
</evidence>
<name>A0A916WXK4_9HYPH</name>
<dbReference type="AlphaFoldDB" id="A0A916WXK4"/>
<reference evidence="2" key="1">
    <citation type="journal article" date="2014" name="Int. J. Syst. Evol. Microbiol.">
        <title>Complete genome sequence of Corynebacterium casei LMG S-19264T (=DSM 44701T), isolated from a smear-ripened cheese.</title>
        <authorList>
            <consortium name="US DOE Joint Genome Institute (JGI-PGF)"/>
            <person name="Walter F."/>
            <person name="Albersmeier A."/>
            <person name="Kalinowski J."/>
            <person name="Ruckert C."/>
        </authorList>
    </citation>
    <scope>NUCLEOTIDE SEQUENCE</scope>
    <source>
        <strain evidence="2">CGMCC 1.12426</strain>
    </source>
</reference>
<dbReference type="PROSITE" id="PS51257">
    <property type="entry name" value="PROKAR_LIPOPROTEIN"/>
    <property type="match status" value="1"/>
</dbReference>
<evidence type="ECO:0000313" key="3">
    <source>
        <dbReference type="Proteomes" id="UP000605148"/>
    </source>
</evidence>
<dbReference type="RefSeq" id="WP_206668303.1">
    <property type="nucleotide sequence ID" value="NZ_BMFA01000002.1"/>
</dbReference>
<feature type="signal peptide" evidence="1">
    <location>
        <begin position="1"/>
        <end position="21"/>
    </location>
</feature>
<accession>A0A916WXK4</accession>
<keyword evidence="3" id="KW-1185">Reference proteome</keyword>